<organism evidence="19">
    <name type="scientific">Gari elongata</name>
    <dbReference type="NCBI Taxonomy" id="1230573"/>
    <lineage>
        <taxon>Eukaryota</taxon>
        <taxon>Metazoa</taxon>
        <taxon>Spiralia</taxon>
        <taxon>Lophotrochozoa</taxon>
        <taxon>Mollusca</taxon>
        <taxon>Bivalvia</taxon>
        <taxon>Autobranchia</taxon>
        <taxon>Heteroconchia</taxon>
        <taxon>Euheterodonta</taxon>
        <taxon>Imparidentia</taxon>
        <taxon>Neoheterodontei</taxon>
        <taxon>Cardiida</taxon>
        <taxon>Tellinoidea</taxon>
        <taxon>Psammobiidae</taxon>
        <taxon>Gari</taxon>
    </lineage>
</organism>
<feature type="transmembrane region" description="Helical" evidence="17">
    <location>
        <begin position="117"/>
        <end position="136"/>
    </location>
</feature>
<keyword evidence="11 17" id="KW-1133">Transmembrane helix</keyword>
<evidence type="ECO:0000256" key="6">
    <source>
        <dbReference type="ARBA" id="ARBA00022660"/>
    </source>
</evidence>
<keyword evidence="14 17" id="KW-0496">Mitochondrion</keyword>
<feature type="transmembrane region" description="Helical" evidence="17">
    <location>
        <begin position="156"/>
        <end position="176"/>
    </location>
</feature>
<evidence type="ECO:0000259" key="18">
    <source>
        <dbReference type="Pfam" id="PF00361"/>
    </source>
</evidence>
<dbReference type="GO" id="GO:0005743">
    <property type="term" value="C:mitochondrial inner membrane"/>
    <property type="evidence" value="ECO:0007669"/>
    <property type="project" value="UniProtKB-SubCell"/>
</dbReference>
<reference evidence="19" key="1">
    <citation type="submission" date="2018-02" db="EMBL/GenBank/DDBJ databases">
        <title>Phylogenetic relationship among Sanguinolaria species (Mollusca: Sanguinolaria) based on complete mitochondria genome.</title>
        <authorList>
            <person name="Sun S."/>
            <person name="Jiang L."/>
            <person name="Li Q."/>
            <person name="Kong L."/>
        </authorList>
    </citation>
    <scope>NUCLEOTIDE SEQUENCE</scope>
</reference>
<dbReference type="InterPro" id="IPR001750">
    <property type="entry name" value="ND/Mrp_TM"/>
</dbReference>
<dbReference type="PANTHER" id="PTHR46552">
    <property type="entry name" value="NADH-UBIQUINONE OXIDOREDUCTASE CHAIN 2"/>
    <property type="match status" value="1"/>
</dbReference>
<feature type="transmembrane region" description="Helical" evidence="17">
    <location>
        <begin position="61"/>
        <end position="79"/>
    </location>
</feature>
<evidence type="ECO:0000256" key="16">
    <source>
        <dbReference type="ARBA" id="ARBA00049551"/>
    </source>
</evidence>
<comment type="function">
    <text evidence="17">Core subunit of the mitochondrial membrane respiratory chain NADH dehydrogenase (Complex I) which catalyzes electron transfer from NADH through the respiratory chain, using ubiquinone as an electron acceptor. Essential for the catalytic activity and assembly of complex I.</text>
</comment>
<dbReference type="PANTHER" id="PTHR46552:SF1">
    <property type="entry name" value="NADH-UBIQUINONE OXIDOREDUCTASE CHAIN 2"/>
    <property type="match status" value="1"/>
</dbReference>
<evidence type="ECO:0000256" key="12">
    <source>
        <dbReference type="ARBA" id="ARBA00023027"/>
    </source>
</evidence>
<sequence length="352" mass="38310">MVWSMMISPSFIMFFIMSLTGTVMVLLSSGLLGMWICLELSFFGFIPLLNGKTVGENESAVKYFVVQSVGSGLLLFSFLLVSGDYLVMMVSPMWIVLGGGLLVLGFMTKLGVFPMHFWFPSVMSTASWFSCFWLSVVQKLGPFWALGGLGLSGYGLLGFMSTLVLTSVVGAFGGLAQVQFRPLLAYSSLGQTGWIGLVVMLSSELFLYYIVLYSLLLAGLLWGLNLLNSYSILSIPGWSFSKGVLFWIFSCSFFISLSGLPPLAGSAMKLLGILVLVGQYPIYLSVLIFTSMISLYYYLTMFISSVVCVGGSSFSVLDGIVFGGVSYMFVLLGVMNWIGGLPLFMLAGMLLF</sequence>
<feature type="transmembrane region" description="Helical" evidence="17">
    <location>
        <begin position="244"/>
        <end position="264"/>
    </location>
</feature>
<feature type="transmembrane region" description="Helical" evidence="17">
    <location>
        <begin position="296"/>
        <end position="317"/>
    </location>
</feature>
<evidence type="ECO:0000256" key="10">
    <source>
        <dbReference type="ARBA" id="ARBA00022982"/>
    </source>
</evidence>
<keyword evidence="15 17" id="KW-0472">Membrane</keyword>
<feature type="transmembrane region" description="Helical" evidence="17">
    <location>
        <begin position="7"/>
        <end position="26"/>
    </location>
</feature>
<dbReference type="EMBL" id="MG978992">
    <property type="protein sequence ID" value="QCQ20472.1"/>
    <property type="molecule type" value="Genomic_DNA"/>
</dbReference>
<keyword evidence="6 17" id="KW-0679">Respiratory chain</keyword>
<feature type="domain" description="NADH:quinone oxidoreductase/Mrp antiporter transmembrane" evidence="18">
    <location>
        <begin position="29"/>
        <end position="294"/>
    </location>
</feature>
<keyword evidence="9 17" id="KW-1278">Translocase</keyword>
<comment type="similarity">
    <text evidence="2 17">Belongs to the complex I subunit 2 family.</text>
</comment>
<evidence type="ECO:0000256" key="1">
    <source>
        <dbReference type="ARBA" id="ARBA00004448"/>
    </source>
</evidence>
<evidence type="ECO:0000256" key="8">
    <source>
        <dbReference type="ARBA" id="ARBA00022792"/>
    </source>
</evidence>
<comment type="catalytic activity">
    <reaction evidence="16 17">
        <text>a ubiquinone + NADH + 5 H(+)(in) = a ubiquinol + NAD(+) + 4 H(+)(out)</text>
        <dbReference type="Rhea" id="RHEA:29091"/>
        <dbReference type="Rhea" id="RHEA-COMP:9565"/>
        <dbReference type="Rhea" id="RHEA-COMP:9566"/>
        <dbReference type="ChEBI" id="CHEBI:15378"/>
        <dbReference type="ChEBI" id="CHEBI:16389"/>
        <dbReference type="ChEBI" id="CHEBI:17976"/>
        <dbReference type="ChEBI" id="CHEBI:57540"/>
        <dbReference type="ChEBI" id="CHEBI:57945"/>
        <dbReference type="EC" id="7.1.1.2"/>
    </reaction>
</comment>
<evidence type="ECO:0000256" key="4">
    <source>
        <dbReference type="ARBA" id="ARBA00021008"/>
    </source>
</evidence>
<feature type="transmembrane region" description="Helical" evidence="17">
    <location>
        <begin position="329"/>
        <end position="351"/>
    </location>
</feature>
<geneLocation type="mitochondrion" evidence="19"/>
<feature type="transmembrane region" description="Helical" evidence="17">
    <location>
        <begin position="270"/>
        <end position="289"/>
    </location>
</feature>
<evidence type="ECO:0000256" key="3">
    <source>
        <dbReference type="ARBA" id="ARBA00012944"/>
    </source>
</evidence>
<evidence type="ECO:0000256" key="14">
    <source>
        <dbReference type="ARBA" id="ARBA00023128"/>
    </source>
</evidence>
<keyword evidence="10 17" id="KW-0249">Electron transport</keyword>
<feature type="transmembrane region" description="Helical" evidence="17">
    <location>
        <begin position="183"/>
        <end position="200"/>
    </location>
</feature>
<evidence type="ECO:0000256" key="17">
    <source>
        <dbReference type="RuleBase" id="RU003403"/>
    </source>
</evidence>
<evidence type="ECO:0000313" key="19">
    <source>
        <dbReference type="EMBL" id="QCQ20472.1"/>
    </source>
</evidence>
<dbReference type="InterPro" id="IPR050175">
    <property type="entry name" value="Complex_I_Subunit_2"/>
</dbReference>
<name>A0A4P8KYE7_9BIVA</name>
<accession>A0A4P8KYE7</accession>
<keyword evidence="13 17" id="KW-0830">Ubiquinone</keyword>
<evidence type="ECO:0000256" key="5">
    <source>
        <dbReference type="ARBA" id="ARBA00022448"/>
    </source>
</evidence>
<keyword evidence="8 17" id="KW-0999">Mitochondrion inner membrane</keyword>
<keyword evidence="5" id="KW-0813">Transport</keyword>
<evidence type="ECO:0000256" key="7">
    <source>
        <dbReference type="ARBA" id="ARBA00022692"/>
    </source>
</evidence>
<feature type="transmembrane region" description="Helical" evidence="17">
    <location>
        <begin position="85"/>
        <end position="105"/>
    </location>
</feature>
<feature type="transmembrane region" description="Helical" evidence="17">
    <location>
        <begin position="32"/>
        <end position="49"/>
    </location>
</feature>
<keyword evidence="7 17" id="KW-0812">Transmembrane</keyword>
<evidence type="ECO:0000256" key="11">
    <source>
        <dbReference type="ARBA" id="ARBA00022989"/>
    </source>
</evidence>
<feature type="transmembrane region" description="Helical" evidence="17">
    <location>
        <begin position="206"/>
        <end position="224"/>
    </location>
</feature>
<dbReference type="AlphaFoldDB" id="A0A4P8KYE7"/>
<dbReference type="Pfam" id="PF00361">
    <property type="entry name" value="Proton_antipo_M"/>
    <property type="match status" value="1"/>
</dbReference>
<dbReference type="PRINTS" id="PR01436">
    <property type="entry name" value="NADHDHGNASE2"/>
</dbReference>
<evidence type="ECO:0000256" key="13">
    <source>
        <dbReference type="ARBA" id="ARBA00023075"/>
    </source>
</evidence>
<proteinExistence type="inferred from homology"/>
<evidence type="ECO:0000256" key="9">
    <source>
        <dbReference type="ARBA" id="ARBA00022967"/>
    </source>
</evidence>
<evidence type="ECO:0000256" key="15">
    <source>
        <dbReference type="ARBA" id="ARBA00023136"/>
    </source>
</evidence>
<dbReference type="RefSeq" id="YP_009642908.1">
    <property type="nucleotide sequence ID" value="NC_042422.1"/>
</dbReference>
<dbReference type="GeneID" id="41700105"/>
<keyword evidence="12 17" id="KW-0520">NAD</keyword>
<evidence type="ECO:0000256" key="2">
    <source>
        <dbReference type="ARBA" id="ARBA00007012"/>
    </source>
</evidence>
<protein>
    <recommendedName>
        <fullName evidence="4 17">NADH-ubiquinone oxidoreductase chain 2</fullName>
        <ecNumber evidence="3 17">7.1.1.2</ecNumber>
    </recommendedName>
</protein>
<comment type="subcellular location">
    <subcellularLocation>
        <location evidence="1 17">Mitochondrion inner membrane</location>
        <topology evidence="1 17">Multi-pass membrane protein</topology>
    </subcellularLocation>
</comment>
<dbReference type="GO" id="GO:0008137">
    <property type="term" value="F:NADH dehydrogenase (ubiquinone) activity"/>
    <property type="evidence" value="ECO:0007669"/>
    <property type="project" value="UniProtKB-EC"/>
</dbReference>
<dbReference type="CTD" id="4536"/>
<gene>
    <name evidence="19" type="primary">ND2</name>
</gene>
<dbReference type="GO" id="GO:0006120">
    <property type="term" value="P:mitochondrial electron transport, NADH to ubiquinone"/>
    <property type="evidence" value="ECO:0007669"/>
    <property type="project" value="InterPro"/>
</dbReference>
<dbReference type="EC" id="7.1.1.2" evidence="3 17"/>
<dbReference type="InterPro" id="IPR003917">
    <property type="entry name" value="NADH_UbQ_OxRdtase_chain2"/>
</dbReference>